<dbReference type="VEuPathDB" id="FungiDB:M747DRAFT_298140"/>
<evidence type="ECO:0000313" key="3">
    <source>
        <dbReference type="EMBL" id="GAQ38283.1"/>
    </source>
</evidence>
<evidence type="ECO:0000259" key="2">
    <source>
        <dbReference type="PROSITE" id="PS51186"/>
    </source>
</evidence>
<gene>
    <name evidence="3" type="ORF">ABL_02575</name>
</gene>
<dbReference type="CDD" id="cd04301">
    <property type="entry name" value="NAT_SF"/>
    <property type="match status" value="1"/>
</dbReference>
<feature type="compositionally biased region" description="Polar residues" evidence="1">
    <location>
        <begin position="197"/>
        <end position="215"/>
    </location>
</feature>
<dbReference type="Proteomes" id="UP000068243">
    <property type="component" value="Unassembled WGS sequence"/>
</dbReference>
<feature type="compositionally biased region" description="Basic and acidic residues" evidence="1">
    <location>
        <begin position="379"/>
        <end position="395"/>
    </location>
</feature>
<dbReference type="InterPro" id="IPR000182">
    <property type="entry name" value="GNAT_dom"/>
</dbReference>
<dbReference type="AlphaFoldDB" id="A0A124BW63"/>
<dbReference type="SUPFAM" id="SSF55729">
    <property type="entry name" value="Acyl-CoA N-acyltransferases (Nat)"/>
    <property type="match status" value="1"/>
</dbReference>
<dbReference type="VEuPathDB" id="FungiDB:An04g08130"/>
<dbReference type="EMBL" id="BCMY01000003">
    <property type="protein sequence ID" value="GAQ38283.1"/>
    <property type="molecule type" value="Genomic_DNA"/>
</dbReference>
<feature type="compositionally biased region" description="Basic and acidic residues" evidence="1">
    <location>
        <begin position="339"/>
        <end position="371"/>
    </location>
</feature>
<feature type="region of interest" description="Disordered" evidence="1">
    <location>
        <begin position="258"/>
        <end position="284"/>
    </location>
</feature>
<feature type="domain" description="N-acetyltransferase" evidence="2">
    <location>
        <begin position="6"/>
        <end position="196"/>
    </location>
</feature>
<sequence>MICTLSPINLYNPSEYATLQHQRHICGWDYSDESILAWREKQDADLKTFFWIILPGKSGDEPIRAGHISLDAYASPPDPGLAQADHSVLTIQSFFILPEYRAGGVGRRAMQLVEEMAVNDPRCQTVTVNALSKEYIENEEKRAFLESMNAVPELPAVLWYERLGYVRWKTEPRYPYQLPQGGDGMYEADFLRKTLRSDSASNKRTTVPSLSATTTARKHHQTTQDQAAQTILSLAAIMKLSAVLCILAATMAAAAPTSYANPQGQNQPQNNNNNNNQNQNNRNQNQNNRLSAEEQKYQLSDNNHKIGRSEVFYPRGSGSSPSEPVAPEYSESEFPTIHVPEHDYQEPKAPKEDYKSEAYQSEEYKTDDIKSKGYQSENSKPEIHQSVDFKPEVHKPKVHQPKVHKPEAPKPPAHPVNHVPVNQHESVSYDTHESYESQTTEQQ</sequence>
<dbReference type="VEuPathDB" id="FungiDB:ATCC64974_85250"/>
<dbReference type="Gene3D" id="3.40.630.30">
    <property type="match status" value="1"/>
</dbReference>
<dbReference type="VEuPathDB" id="FungiDB:ASPNIDRAFT2_1177873"/>
<reference evidence="4" key="1">
    <citation type="journal article" date="2016" name="Genome Announc.">
        <title>Draft genome sequence of Aspergillus niger strain An76.</title>
        <authorList>
            <person name="Gong W."/>
            <person name="Cheng Z."/>
            <person name="Zhang H."/>
            <person name="Liu L."/>
            <person name="Gao P."/>
            <person name="Wang L."/>
        </authorList>
    </citation>
    <scope>NUCLEOTIDE SEQUENCE [LARGE SCALE GENOMIC DNA]</scope>
    <source>
        <strain evidence="4">An76</strain>
    </source>
</reference>
<evidence type="ECO:0000256" key="1">
    <source>
        <dbReference type="SAM" id="MobiDB-lite"/>
    </source>
</evidence>
<dbReference type="Pfam" id="PF00583">
    <property type="entry name" value="Acetyltransf_1"/>
    <property type="match status" value="1"/>
</dbReference>
<dbReference type="VEuPathDB" id="FungiDB:ATCC64974_85240"/>
<feature type="region of interest" description="Disordered" evidence="1">
    <location>
        <begin position="300"/>
        <end position="443"/>
    </location>
</feature>
<organism evidence="3 4">
    <name type="scientific">Aspergillus niger</name>
    <dbReference type="NCBI Taxonomy" id="5061"/>
    <lineage>
        <taxon>Eukaryota</taxon>
        <taxon>Fungi</taxon>
        <taxon>Dikarya</taxon>
        <taxon>Ascomycota</taxon>
        <taxon>Pezizomycotina</taxon>
        <taxon>Eurotiomycetes</taxon>
        <taxon>Eurotiomycetidae</taxon>
        <taxon>Eurotiales</taxon>
        <taxon>Aspergillaceae</taxon>
        <taxon>Aspergillus</taxon>
        <taxon>Aspergillus subgen. Circumdati</taxon>
    </lineage>
</organism>
<protein>
    <recommendedName>
        <fullName evidence="2">N-acetyltransferase domain-containing protein</fullName>
    </recommendedName>
</protein>
<proteinExistence type="predicted"/>
<dbReference type="PaxDb" id="5061-CADANGAP00004429"/>
<evidence type="ECO:0000313" key="4">
    <source>
        <dbReference type="Proteomes" id="UP000068243"/>
    </source>
</evidence>
<comment type="caution">
    <text evidence="3">The sequence shown here is derived from an EMBL/GenBank/DDBJ whole genome shotgun (WGS) entry which is preliminary data.</text>
</comment>
<accession>A0A124BW63</accession>
<dbReference type="PROSITE" id="PS51186">
    <property type="entry name" value="GNAT"/>
    <property type="match status" value="1"/>
</dbReference>
<feature type="region of interest" description="Disordered" evidence="1">
    <location>
        <begin position="197"/>
        <end position="222"/>
    </location>
</feature>
<dbReference type="InterPro" id="IPR016181">
    <property type="entry name" value="Acyl_CoA_acyltransferase"/>
</dbReference>
<name>A0A124BW63_ASPNG</name>
<dbReference type="VEuPathDB" id="FungiDB:An04g08140"/>
<dbReference type="OrthoDB" id="2326446at2759"/>
<dbReference type="VEuPathDB" id="FungiDB:ASPNIDRAFT2_1167333"/>
<dbReference type="GO" id="GO:0016747">
    <property type="term" value="F:acyltransferase activity, transferring groups other than amino-acyl groups"/>
    <property type="evidence" value="ECO:0007669"/>
    <property type="project" value="InterPro"/>
</dbReference>
<dbReference type="VEuPathDB" id="FungiDB:M747DRAFT_344499"/>